<name>A0AAE9CEI2_9CAUD</name>
<protein>
    <submittedName>
        <fullName evidence="1">Uncharacterized protein</fullName>
    </submittedName>
</protein>
<evidence type="ECO:0000313" key="1">
    <source>
        <dbReference type="EMBL" id="UGO50972.1"/>
    </source>
</evidence>
<organism evidence="1 2">
    <name type="scientific">Bacillus phage vB_BanS_Nate</name>
    <dbReference type="NCBI Taxonomy" id="2894788"/>
    <lineage>
        <taxon>Viruses</taxon>
        <taxon>Duplodnaviria</taxon>
        <taxon>Heunggongvirae</taxon>
        <taxon>Uroviricota</taxon>
        <taxon>Caudoviricetes</taxon>
        <taxon>Joanripponvirinae</taxon>
        <taxon>Natevirus</taxon>
        <taxon>Natevirus nate</taxon>
    </lineage>
</organism>
<dbReference type="Proteomes" id="UP000827544">
    <property type="component" value="Segment"/>
</dbReference>
<keyword evidence="2" id="KW-1185">Reference proteome</keyword>
<dbReference type="EMBL" id="OK499992">
    <property type="protein sequence ID" value="UGO50972.1"/>
    <property type="molecule type" value="Genomic_DNA"/>
</dbReference>
<reference evidence="1" key="1">
    <citation type="submission" date="2021-10" db="EMBL/GenBank/DDBJ databases">
        <authorList>
            <person name="Lavering E.D."/>
            <person name="James R."/>
            <person name="Fairholm J.D."/>
            <person name="Ogilvie B.H."/>
            <person name="Thurgood T.L."/>
            <person name="Robison R.A."/>
            <person name="Grose J.H."/>
        </authorList>
    </citation>
    <scope>NUCLEOTIDE SEQUENCE</scope>
</reference>
<accession>A0AAE9CEI2</accession>
<evidence type="ECO:0000313" key="2">
    <source>
        <dbReference type="Proteomes" id="UP000827544"/>
    </source>
</evidence>
<proteinExistence type="predicted"/>
<gene>
    <name evidence="1" type="ORF">NATE_119</name>
</gene>
<sequence>MIDLILIQIKINGEYKSVEVQEYQLQALLATGKFIQLGNEYYHVDHITKFSRTEPKKEVPFKTNAVPKQILFQKG</sequence>